<feature type="compositionally biased region" description="Acidic residues" evidence="1">
    <location>
        <begin position="664"/>
        <end position="674"/>
    </location>
</feature>
<gene>
    <name evidence="2" type="ORF">GLOTRDRAFT_139717</name>
</gene>
<feature type="compositionally biased region" description="Acidic residues" evidence="1">
    <location>
        <begin position="328"/>
        <end position="339"/>
    </location>
</feature>
<dbReference type="RefSeq" id="XP_007867825.1">
    <property type="nucleotide sequence ID" value="XM_007869634.1"/>
</dbReference>
<feature type="compositionally biased region" description="Basic and acidic residues" evidence="1">
    <location>
        <begin position="719"/>
        <end position="732"/>
    </location>
</feature>
<evidence type="ECO:0000313" key="2">
    <source>
        <dbReference type="EMBL" id="EPQ53490.1"/>
    </source>
</evidence>
<sequence>MENTPPDELSPFTMRSASLSHNADNILDNTRKHKNMDRESGLATPQVAPLHPSQMLISPPPEEFLRGSLRHLPAREMSPSLPRSRTAPLASKPKRKRAQVPTQAASASPEGDVDAEISKTPNPKPRKLSKRQADTRLASQSSPTRPRRRANSTQPNPGASARRTPVPRISHTDPVSPTRAARYSPPRERFTPPREVLLESPTKSKSTAKPRQRKSHAAGSASARKSEAARVKVYVKKECPEIDLTRPPPPPSPTEDPLLLRGRPGKGRGRMGGMSLPLSPEAAGGSSAQPIVLDEDEDVQPALFAHDSTPAAFTPQPQFDFTSLDAASGDDSDMGEEGEYTGKYTMMTVPTKDTDGAGEGGSPYPAKVALQEDVEMEVEVDVRVGVPQCEGPVVDDDSAMHDNVGEEPPRVVPDRSRTRSPSPSPRPSQFHATRPQAPLHDADADIPADTEDLDSPEPHVHRSSSPRTSELGDDPVFAQSDDFLRDVEVGEEGRQEEEEEDSFRKMGNVGGREETVSTEPVDESAQPPLSRPIDPQPPNPLPDPLQTPLPLPADIQPRAPSPPPEDDLAEEEDAVANMTMDGLIERMDSALADGEDWEAERTVDGILGRMDGVLRVYRERRRAGVGRGGRGDRDRRKSFPGRALRPGDPSWEEEEGESGRVGYEDTDEEEEEMVDRELSSDPVQSDEDEQPPPSPDSPPTSFEPDHLHQPRQSTSANKEVGHVLPRERAATPEFLRAHKDKVVVGAAYGESDGEESEETDESVVKVVSTDPRAAARAAAILKMHDYEWLPKPLKANRSRLIAGDYLKSIRRKSVGASGVRKSSERKGVLGDRVYIPGSPVVSVGELLREAEGEVSVLEQSHLRDTKLREKSRSQEAVSKGKSKDREKGGWSKDDWKLLDACFTDEREERGVGADAVRAEDVVRRYLALVGHAEPDKAEWAVLVARANALRRKQREGRGAPGTPVVLKSFLRSAFQPSVSASASGAPMSPWVDVPEFTPLPRKFADRTRDEERLERPRLAAAVFGRSYKSLLEEARKVADGEQGAESIADVSVESTAESNGDLSTRAESDTSVTSAPSPSPPPAPKPASRPSFGGRVKGLLFSYLPTLSKKPEPAKQHKPAAPGIPLPLPPPEVLNKPRGPVSTPGPKPVPRAAAPKVPLKEVEKAKASRIPVRRREEPKRMVELRSVGLPEERGDTSVSSESSGRRSSAGSVRDLKAWFEERERAVREEEEKRRAGLRKGRV</sequence>
<name>S7RH10_GLOTA</name>
<dbReference type="eggNOG" id="ENOG502SMQ1">
    <property type="taxonomic scope" value="Eukaryota"/>
</dbReference>
<feature type="region of interest" description="Disordered" evidence="1">
    <location>
        <begin position="1"/>
        <end position="288"/>
    </location>
</feature>
<feature type="compositionally biased region" description="Pro residues" evidence="1">
    <location>
        <begin position="1122"/>
        <end position="1132"/>
    </location>
</feature>
<dbReference type="KEGG" id="gtr:GLOTRDRAFT_139717"/>
<dbReference type="Proteomes" id="UP000030669">
    <property type="component" value="Unassembled WGS sequence"/>
</dbReference>
<feature type="compositionally biased region" description="Basic and acidic residues" evidence="1">
    <location>
        <begin position="482"/>
        <end position="493"/>
    </location>
</feature>
<feature type="compositionally biased region" description="Basic and acidic residues" evidence="1">
    <location>
        <begin position="860"/>
        <end position="873"/>
    </location>
</feature>
<feature type="compositionally biased region" description="Basic and acidic residues" evidence="1">
    <location>
        <begin position="224"/>
        <end position="244"/>
    </location>
</feature>
<feature type="region of interest" description="Disordered" evidence="1">
    <location>
        <begin position="381"/>
        <end position="576"/>
    </location>
</feature>
<feature type="compositionally biased region" description="Pro residues" evidence="1">
    <location>
        <begin position="534"/>
        <end position="551"/>
    </location>
</feature>
<feature type="compositionally biased region" description="Pro residues" evidence="1">
    <location>
        <begin position="1077"/>
        <end position="1087"/>
    </location>
</feature>
<feature type="compositionally biased region" description="Polar residues" evidence="1">
    <location>
        <begin position="1052"/>
        <end position="1062"/>
    </location>
</feature>
<feature type="compositionally biased region" description="Polar residues" evidence="1">
    <location>
        <begin position="13"/>
        <end position="23"/>
    </location>
</feature>
<dbReference type="OrthoDB" id="3258279at2759"/>
<reference evidence="2 3" key="1">
    <citation type="journal article" date="2012" name="Science">
        <title>The Paleozoic origin of enzymatic lignin decomposition reconstructed from 31 fungal genomes.</title>
        <authorList>
            <person name="Floudas D."/>
            <person name="Binder M."/>
            <person name="Riley R."/>
            <person name="Barry K."/>
            <person name="Blanchette R.A."/>
            <person name="Henrissat B."/>
            <person name="Martinez A.T."/>
            <person name="Otillar R."/>
            <person name="Spatafora J.W."/>
            <person name="Yadav J.S."/>
            <person name="Aerts A."/>
            <person name="Benoit I."/>
            <person name="Boyd A."/>
            <person name="Carlson A."/>
            <person name="Copeland A."/>
            <person name="Coutinho P.M."/>
            <person name="de Vries R.P."/>
            <person name="Ferreira P."/>
            <person name="Findley K."/>
            <person name="Foster B."/>
            <person name="Gaskell J."/>
            <person name="Glotzer D."/>
            <person name="Gorecki P."/>
            <person name="Heitman J."/>
            <person name="Hesse C."/>
            <person name="Hori C."/>
            <person name="Igarashi K."/>
            <person name="Jurgens J.A."/>
            <person name="Kallen N."/>
            <person name="Kersten P."/>
            <person name="Kohler A."/>
            <person name="Kuees U."/>
            <person name="Kumar T.K.A."/>
            <person name="Kuo A."/>
            <person name="LaButti K."/>
            <person name="Larrondo L.F."/>
            <person name="Lindquist E."/>
            <person name="Ling A."/>
            <person name="Lombard V."/>
            <person name="Lucas S."/>
            <person name="Lundell T."/>
            <person name="Martin R."/>
            <person name="McLaughlin D.J."/>
            <person name="Morgenstern I."/>
            <person name="Morin E."/>
            <person name="Murat C."/>
            <person name="Nagy L.G."/>
            <person name="Nolan M."/>
            <person name="Ohm R.A."/>
            <person name="Patyshakuliyeva A."/>
            <person name="Rokas A."/>
            <person name="Ruiz-Duenas F.J."/>
            <person name="Sabat G."/>
            <person name="Salamov A."/>
            <person name="Samejima M."/>
            <person name="Schmutz J."/>
            <person name="Slot J.C."/>
            <person name="St John F."/>
            <person name="Stenlid J."/>
            <person name="Sun H."/>
            <person name="Sun S."/>
            <person name="Syed K."/>
            <person name="Tsang A."/>
            <person name="Wiebenga A."/>
            <person name="Young D."/>
            <person name="Pisabarro A."/>
            <person name="Eastwood D.C."/>
            <person name="Martin F."/>
            <person name="Cullen D."/>
            <person name="Grigoriev I.V."/>
            <person name="Hibbett D.S."/>
        </authorList>
    </citation>
    <scope>NUCLEOTIDE SEQUENCE [LARGE SCALE GENOMIC DNA]</scope>
    <source>
        <strain evidence="2 3">ATCC 11539</strain>
    </source>
</reference>
<evidence type="ECO:0000313" key="3">
    <source>
        <dbReference type="Proteomes" id="UP000030669"/>
    </source>
</evidence>
<feature type="compositionally biased region" description="Basic and acidic residues" evidence="1">
    <location>
        <begin position="881"/>
        <end position="890"/>
    </location>
</feature>
<dbReference type="GeneID" id="19304324"/>
<feature type="compositionally biased region" description="Basic residues" evidence="1">
    <location>
        <begin position="206"/>
        <end position="216"/>
    </location>
</feature>
<feature type="compositionally biased region" description="Basic and acidic residues" evidence="1">
    <location>
        <begin position="1173"/>
        <end position="1183"/>
    </location>
</feature>
<proteinExistence type="predicted"/>
<feature type="compositionally biased region" description="Basic and acidic residues" evidence="1">
    <location>
        <begin position="398"/>
        <end position="417"/>
    </location>
</feature>
<dbReference type="EMBL" id="KB469305">
    <property type="protein sequence ID" value="EPQ53490.1"/>
    <property type="molecule type" value="Genomic_DNA"/>
</dbReference>
<feature type="region of interest" description="Disordered" evidence="1">
    <location>
        <begin position="1036"/>
        <end position="1242"/>
    </location>
</feature>
<dbReference type="PANTHER" id="PTHR48148:SF2">
    <property type="entry name" value="PA14 DOMAIN-CONTAINING PROTEIN"/>
    <property type="match status" value="1"/>
</dbReference>
<feature type="compositionally biased region" description="Acidic residues" evidence="1">
    <location>
        <begin position="444"/>
        <end position="455"/>
    </location>
</feature>
<protein>
    <submittedName>
        <fullName evidence="2">Uncharacterized protein</fullName>
    </submittedName>
</protein>
<organism evidence="2 3">
    <name type="scientific">Gloeophyllum trabeum (strain ATCC 11539 / FP-39264 / Madison 617)</name>
    <name type="common">Brown rot fungus</name>
    <dbReference type="NCBI Taxonomy" id="670483"/>
    <lineage>
        <taxon>Eukaryota</taxon>
        <taxon>Fungi</taxon>
        <taxon>Dikarya</taxon>
        <taxon>Basidiomycota</taxon>
        <taxon>Agaricomycotina</taxon>
        <taxon>Agaricomycetes</taxon>
        <taxon>Gloeophyllales</taxon>
        <taxon>Gloeophyllaceae</taxon>
        <taxon>Gloeophyllum</taxon>
    </lineage>
</organism>
<keyword evidence="3" id="KW-1185">Reference proteome</keyword>
<dbReference type="OMA" id="WTKEDWK"/>
<dbReference type="HOGENOM" id="CLU_004932_0_0_1"/>
<feature type="compositionally biased region" description="Basic and acidic residues" evidence="1">
    <location>
        <begin position="1213"/>
        <end position="1234"/>
    </location>
</feature>
<evidence type="ECO:0000256" key="1">
    <source>
        <dbReference type="SAM" id="MobiDB-lite"/>
    </source>
</evidence>
<feature type="region of interest" description="Disordered" evidence="1">
    <location>
        <begin position="309"/>
        <end position="365"/>
    </location>
</feature>
<feature type="compositionally biased region" description="Low complexity" evidence="1">
    <location>
        <begin position="1197"/>
        <end position="1212"/>
    </location>
</feature>
<feature type="region of interest" description="Disordered" evidence="1">
    <location>
        <begin position="610"/>
        <end position="732"/>
    </location>
</feature>
<dbReference type="PANTHER" id="PTHR48148">
    <property type="entry name" value="KERATINOCYTE PROLINE-RICH PROTEIN"/>
    <property type="match status" value="1"/>
</dbReference>
<feature type="compositionally biased region" description="Acidic residues" evidence="1">
    <location>
        <begin position="564"/>
        <end position="574"/>
    </location>
</feature>
<dbReference type="AlphaFoldDB" id="S7RH10"/>
<accession>S7RH10</accession>
<feature type="region of interest" description="Disordered" evidence="1">
    <location>
        <begin position="860"/>
        <end position="890"/>
    </location>
</feature>